<dbReference type="Pfam" id="PF00046">
    <property type="entry name" value="Homeodomain"/>
    <property type="match status" value="1"/>
</dbReference>
<dbReference type="PROSITE" id="PS00027">
    <property type="entry name" value="HOMEOBOX_1"/>
    <property type="match status" value="1"/>
</dbReference>
<name>L5L5Z7_PTEAL</name>
<evidence type="ECO:0000313" key="9">
    <source>
        <dbReference type="EMBL" id="ELK18855.1"/>
    </source>
</evidence>
<dbReference type="EMBL" id="KB030280">
    <property type="protein sequence ID" value="ELK18855.1"/>
    <property type="molecule type" value="Genomic_DNA"/>
</dbReference>
<gene>
    <name evidence="9" type="ORF">PAL_GLEAN10003543</name>
</gene>
<evidence type="ECO:0000256" key="5">
    <source>
        <dbReference type="PROSITE-ProRule" id="PRU00108"/>
    </source>
</evidence>
<dbReference type="InterPro" id="IPR009057">
    <property type="entry name" value="Homeodomain-like_sf"/>
</dbReference>
<dbReference type="SMART" id="SM00389">
    <property type="entry name" value="HOX"/>
    <property type="match status" value="1"/>
</dbReference>
<comment type="subcellular location">
    <subcellularLocation>
        <location evidence="1 5 6">Nucleus</location>
    </subcellularLocation>
</comment>
<evidence type="ECO:0000256" key="6">
    <source>
        <dbReference type="RuleBase" id="RU000682"/>
    </source>
</evidence>
<dbReference type="GO" id="GO:0000981">
    <property type="term" value="F:DNA-binding transcription factor activity, RNA polymerase II-specific"/>
    <property type="evidence" value="ECO:0007669"/>
    <property type="project" value="InterPro"/>
</dbReference>
<dbReference type="Gene3D" id="1.10.10.60">
    <property type="entry name" value="Homeodomain-like"/>
    <property type="match status" value="1"/>
</dbReference>
<evidence type="ECO:0000256" key="1">
    <source>
        <dbReference type="ARBA" id="ARBA00004123"/>
    </source>
</evidence>
<dbReference type="InterPro" id="IPR001356">
    <property type="entry name" value="HD"/>
</dbReference>
<keyword evidence="3 5" id="KW-0371">Homeobox</keyword>
<dbReference type="CDD" id="cd00086">
    <property type="entry name" value="homeodomain"/>
    <property type="match status" value="1"/>
</dbReference>
<dbReference type="GO" id="GO:0005634">
    <property type="term" value="C:nucleus"/>
    <property type="evidence" value="ECO:0007669"/>
    <property type="project" value="UniProtKB-SubCell"/>
</dbReference>
<accession>L5L5Z7</accession>
<protein>
    <submittedName>
        <fullName evidence="9">Homeobox protein ESX1</fullName>
    </submittedName>
</protein>
<evidence type="ECO:0000256" key="7">
    <source>
        <dbReference type="SAM" id="MobiDB-lite"/>
    </source>
</evidence>
<sequence length="226" mass="25802">MKPRLTSVIVKTGDFEEDLRSEPEQGAAAGEESHVGAGAPGRVDDEHQRGGSGGQESWRRRRRQQQQQQQQQQGPTHAATEGPQLRDPQQRLQRNTFTRVQLKELESVFQRTQYPDVFARKELAIRLNVPEARVQVWFKNRRVKWRRRQRTLRVRNMPPVILGHPVGVISDGSSNAMLVLKPDWRWVLLEPPSHGQPVLPIPPPPLPPFSVEWAPIISGHFVAPLF</sequence>
<reference evidence="10" key="1">
    <citation type="journal article" date="2013" name="Science">
        <title>Comparative analysis of bat genomes provides insight into the evolution of flight and immunity.</title>
        <authorList>
            <person name="Zhang G."/>
            <person name="Cowled C."/>
            <person name="Shi Z."/>
            <person name="Huang Z."/>
            <person name="Bishop-Lilly K.A."/>
            <person name="Fang X."/>
            <person name="Wynne J.W."/>
            <person name="Xiong Z."/>
            <person name="Baker M.L."/>
            <person name="Zhao W."/>
            <person name="Tachedjian M."/>
            <person name="Zhu Y."/>
            <person name="Zhou P."/>
            <person name="Jiang X."/>
            <person name="Ng J."/>
            <person name="Yang L."/>
            <person name="Wu L."/>
            <person name="Xiao J."/>
            <person name="Feng Y."/>
            <person name="Chen Y."/>
            <person name="Sun X."/>
            <person name="Zhang Y."/>
            <person name="Marsh G.A."/>
            <person name="Crameri G."/>
            <person name="Broder C.C."/>
            <person name="Frey K.G."/>
            <person name="Wang L.F."/>
            <person name="Wang J."/>
        </authorList>
    </citation>
    <scope>NUCLEOTIDE SEQUENCE [LARGE SCALE GENOMIC DNA]</scope>
</reference>
<feature type="region of interest" description="Disordered" evidence="7">
    <location>
        <begin position="1"/>
        <end position="89"/>
    </location>
</feature>
<keyword evidence="4 5" id="KW-0539">Nucleus</keyword>
<dbReference type="PANTHER" id="PTHR24329:SF545">
    <property type="entry name" value="HOMEOBOX PROTEIN ESX1"/>
    <property type="match status" value="1"/>
</dbReference>
<evidence type="ECO:0000256" key="3">
    <source>
        <dbReference type="ARBA" id="ARBA00023155"/>
    </source>
</evidence>
<dbReference type="FunFam" id="1.10.10.60:FF:000679">
    <property type="entry name" value="Homeobox protein aristaless"/>
    <property type="match status" value="1"/>
</dbReference>
<dbReference type="InterPro" id="IPR017970">
    <property type="entry name" value="Homeobox_CS"/>
</dbReference>
<dbReference type="PROSITE" id="PS50071">
    <property type="entry name" value="HOMEOBOX_2"/>
    <property type="match status" value="1"/>
</dbReference>
<keyword evidence="2 5" id="KW-0238">DNA-binding</keyword>
<evidence type="ECO:0000259" key="8">
    <source>
        <dbReference type="PROSITE" id="PS50071"/>
    </source>
</evidence>
<feature type="DNA-binding region" description="Homeobox" evidence="5">
    <location>
        <begin position="90"/>
        <end position="149"/>
    </location>
</feature>
<dbReference type="InParanoid" id="L5L5Z7"/>
<keyword evidence="10" id="KW-1185">Reference proteome</keyword>
<feature type="compositionally biased region" description="Low complexity" evidence="7">
    <location>
        <begin position="65"/>
        <end position="74"/>
    </location>
</feature>
<feature type="domain" description="Homeobox" evidence="8">
    <location>
        <begin position="88"/>
        <end position="148"/>
    </location>
</feature>
<evidence type="ECO:0000256" key="2">
    <source>
        <dbReference type="ARBA" id="ARBA00023125"/>
    </source>
</evidence>
<evidence type="ECO:0000313" key="10">
    <source>
        <dbReference type="Proteomes" id="UP000010552"/>
    </source>
</evidence>
<dbReference type="Proteomes" id="UP000010552">
    <property type="component" value="Unassembled WGS sequence"/>
</dbReference>
<organism evidence="9 10">
    <name type="scientific">Pteropus alecto</name>
    <name type="common">Black flying fox</name>
    <dbReference type="NCBI Taxonomy" id="9402"/>
    <lineage>
        <taxon>Eukaryota</taxon>
        <taxon>Metazoa</taxon>
        <taxon>Chordata</taxon>
        <taxon>Craniata</taxon>
        <taxon>Vertebrata</taxon>
        <taxon>Euteleostomi</taxon>
        <taxon>Mammalia</taxon>
        <taxon>Eutheria</taxon>
        <taxon>Laurasiatheria</taxon>
        <taxon>Chiroptera</taxon>
        <taxon>Yinpterochiroptera</taxon>
        <taxon>Pteropodoidea</taxon>
        <taxon>Pteropodidae</taxon>
        <taxon>Pteropodinae</taxon>
        <taxon>Pteropus</taxon>
    </lineage>
</organism>
<evidence type="ECO:0000256" key="4">
    <source>
        <dbReference type="ARBA" id="ARBA00023242"/>
    </source>
</evidence>
<dbReference type="InterPro" id="IPR050649">
    <property type="entry name" value="Paired_Homeobox_TFs"/>
</dbReference>
<dbReference type="PANTHER" id="PTHR24329">
    <property type="entry name" value="HOMEOBOX PROTEIN ARISTALESS"/>
    <property type="match status" value="1"/>
</dbReference>
<dbReference type="GO" id="GO:0000977">
    <property type="term" value="F:RNA polymerase II transcription regulatory region sequence-specific DNA binding"/>
    <property type="evidence" value="ECO:0007669"/>
    <property type="project" value="TreeGrafter"/>
</dbReference>
<dbReference type="STRING" id="9402.L5L5Z7"/>
<dbReference type="SUPFAM" id="SSF46689">
    <property type="entry name" value="Homeodomain-like"/>
    <property type="match status" value="1"/>
</dbReference>
<dbReference type="AlphaFoldDB" id="L5L5Z7"/>
<proteinExistence type="predicted"/>